<dbReference type="AlphaFoldDB" id="A0A174CHU4"/>
<name>A0A174CHU4_9FIRM</name>
<organism evidence="1 2">
    <name type="scientific">Faecalicatena contorta</name>
    <dbReference type="NCBI Taxonomy" id="39482"/>
    <lineage>
        <taxon>Bacteria</taxon>
        <taxon>Bacillati</taxon>
        <taxon>Bacillota</taxon>
        <taxon>Clostridia</taxon>
        <taxon>Lachnospirales</taxon>
        <taxon>Lachnospiraceae</taxon>
        <taxon>Faecalicatena</taxon>
    </lineage>
</organism>
<evidence type="ECO:0000313" key="1">
    <source>
        <dbReference type="EMBL" id="CUO11500.1"/>
    </source>
</evidence>
<evidence type="ECO:0000313" key="2">
    <source>
        <dbReference type="Proteomes" id="UP000095544"/>
    </source>
</evidence>
<reference evidence="1 2" key="1">
    <citation type="submission" date="2015-09" db="EMBL/GenBank/DDBJ databases">
        <authorList>
            <consortium name="Pathogen Informatics"/>
        </authorList>
    </citation>
    <scope>NUCLEOTIDE SEQUENCE [LARGE SCALE GENOMIC DNA]</scope>
    <source>
        <strain evidence="1 2">2789STDY5834876</strain>
    </source>
</reference>
<dbReference type="Proteomes" id="UP000095544">
    <property type="component" value="Unassembled WGS sequence"/>
</dbReference>
<sequence>MAPQTEFLDVLLNTVEANCSLGTEISLKELGANEGIYVELGQGSTDTVYYNKQMIKVIPAMFMSRHKSQKQCMDWLCSICDYLQRLKIYPHGETFAWLDTAVVEEPSKTGRDEDGTYRYSCLLNCKIYF</sequence>
<dbReference type="EMBL" id="CYZU01000009">
    <property type="protein sequence ID" value="CUO11500.1"/>
    <property type="molecule type" value="Genomic_DNA"/>
</dbReference>
<gene>
    <name evidence="1" type="ORF">ERS852491_01322</name>
</gene>
<accession>A0A174CHU4</accession>
<dbReference type="OrthoDB" id="2050296at2"/>
<dbReference type="STRING" id="39482.ERS852491_01322"/>
<proteinExistence type="predicted"/>
<protein>
    <submittedName>
        <fullName evidence="1">Minor capsid protein from bacteriophage</fullName>
    </submittedName>
</protein>
<dbReference type="RefSeq" id="WP_050639590.1">
    <property type="nucleotide sequence ID" value="NZ_CABKUE010000007.1"/>
</dbReference>